<evidence type="ECO:0000256" key="1">
    <source>
        <dbReference type="ARBA" id="ARBA00004651"/>
    </source>
</evidence>
<dbReference type="Pfam" id="PF07690">
    <property type="entry name" value="MFS_1"/>
    <property type="match status" value="1"/>
</dbReference>
<dbReference type="SUPFAM" id="SSF103473">
    <property type="entry name" value="MFS general substrate transporter"/>
    <property type="match status" value="1"/>
</dbReference>
<feature type="transmembrane region" description="Helical" evidence="6">
    <location>
        <begin position="361"/>
        <end position="385"/>
    </location>
</feature>
<feature type="transmembrane region" description="Helical" evidence="6">
    <location>
        <begin position="171"/>
        <end position="190"/>
    </location>
</feature>
<gene>
    <name evidence="7" type="ORF">HU830_04950</name>
</gene>
<comment type="subcellular location">
    <subcellularLocation>
        <location evidence="1">Cell membrane</location>
        <topology evidence="1">Multi-pass membrane protein</topology>
    </subcellularLocation>
</comment>
<evidence type="ECO:0000256" key="4">
    <source>
        <dbReference type="ARBA" id="ARBA00022989"/>
    </source>
</evidence>
<name>A0A850QXH3_9LACO</name>
<keyword evidence="2" id="KW-1003">Cell membrane</keyword>
<dbReference type="GO" id="GO:0022857">
    <property type="term" value="F:transmembrane transporter activity"/>
    <property type="evidence" value="ECO:0007669"/>
    <property type="project" value="InterPro"/>
</dbReference>
<keyword evidence="4 6" id="KW-1133">Transmembrane helix</keyword>
<accession>A0A850QXH3</accession>
<dbReference type="PANTHER" id="PTHR23513">
    <property type="entry name" value="INTEGRAL MEMBRANE EFFLUX PROTEIN-RELATED"/>
    <property type="match status" value="1"/>
</dbReference>
<sequence>MNVFLKNSNFRIFSLGSFFSTAGDILFYLALITYASKLENYSLAISLIGITETAPHLFGTIGGYFADRSANKLRSMVHLALFRAGLYLIVGFLFCQNLPGWHLVLMVIVLNFFSDSLGIYSYGLQSPTIVALVGEKQLGEAQGFNNGFNQIITMLAQFVGSGLLLVMNYSLLAVVNAGTFLVAAALFAITSRRTNLQKAKPVTSESTNINRDSLGQTLKKVYRQTIHIPGLVPSILTLTLVNGILGTMDPLFAILVRNSEQQMLILNFSFTIACYTTALGLGVASGGILGTLLFKNIPVQHFSWITALMVMGEFSMMLLRQVWLCLVFCVLVGFFAGIMGPKITKWITTSVERSILSSSMGTLNMLVTISQPLGTAIFTTVATVGGLNTSITSLIAISFLTALITSILALKITTKSAN</sequence>
<evidence type="ECO:0000256" key="5">
    <source>
        <dbReference type="ARBA" id="ARBA00023136"/>
    </source>
</evidence>
<protein>
    <submittedName>
        <fullName evidence="7">MFS transporter</fullName>
    </submittedName>
</protein>
<keyword evidence="3 6" id="KW-0812">Transmembrane</keyword>
<feature type="transmembrane region" description="Helical" evidence="6">
    <location>
        <begin position="314"/>
        <end position="340"/>
    </location>
</feature>
<feature type="transmembrane region" description="Helical" evidence="6">
    <location>
        <begin position="264"/>
        <end position="294"/>
    </location>
</feature>
<dbReference type="EMBL" id="JABZEC010000004">
    <property type="protein sequence ID" value="NVY96514.1"/>
    <property type="molecule type" value="Genomic_DNA"/>
</dbReference>
<evidence type="ECO:0000313" key="8">
    <source>
        <dbReference type="Proteomes" id="UP000563523"/>
    </source>
</evidence>
<dbReference type="AlphaFoldDB" id="A0A850QXH3"/>
<evidence type="ECO:0000256" key="6">
    <source>
        <dbReference type="SAM" id="Phobius"/>
    </source>
</evidence>
<keyword evidence="5 6" id="KW-0472">Membrane</keyword>
<dbReference type="InterPro" id="IPR011701">
    <property type="entry name" value="MFS"/>
</dbReference>
<evidence type="ECO:0000256" key="3">
    <source>
        <dbReference type="ARBA" id="ARBA00022692"/>
    </source>
</evidence>
<organism evidence="7 8">
    <name type="scientific">Bombilactobacillus apium</name>
    <dbReference type="NCBI Taxonomy" id="2675299"/>
    <lineage>
        <taxon>Bacteria</taxon>
        <taxon>Bacillati</taxon>
        <taxon>Bacillota</taxon>
        <taxon>Bacilli</taxon>
        <taxon>Lactobacillales</taxon>
        <taxon>Lactobacillaceae</taxon>
        <taxon>Bombilactobacillus</taxon>
    </lineage>
</organism>
<feature type="transmembrane region" description="Helical" evidence="6">
    <location>
        <begin position="41"/>
        <end position="65"/>
    </location>
</feature>
<proteinExistence type="predicted"/>
<evidence type="ECO:0000256" key="2">
    <source>
        <dbReference type="ARBA" id="ARBA00022475"/>
    </source>
</evidence>
<dbReference type="GO" id="GO:0005886">
    <property type="term" value="C:plasma membrane"/>
    <property type="evidence" value="ECO:0007669"/>
    <property type="project" value="UniProtKB-SubCell"/>
</dbReference>
<comment type="caution">
    <text evidence="7">The sequence shown here is derived from an EMBL/GenBank/DDBJ whole genome shotgun (WGS) entry which is preliminary data.</text>
</comment>
<dbReference type="PANTHER" id="PTHR23513:SF6">
    <property type="entry name" value="MAJOR FACILITATOR SUPERFAMILY ASSOCIATED DOMAIN-CONTAINING PROTEIN"/>
    <property type="match status" value="1"/>
</dbReference>
<feature type="transmembrane region" description="Helical" evidence="6">
    <location>
        <begin position="391"/>
        <end position="410"/>
    </location>
</feature>
<dbReference type="InterPro" id="IPR036259">
    <property type="entry name" value="MFS_trans_sf"/>
</dbReference>
<dbReference type="Proteomes" id="UP000563523">
    <property type="component" value="Unassembled WGS sequence"/>
</dbReference>
<keyword evidence="8" id="KW-1185">Reference proteome</keyword>
<evidence type="ECO:0000313" key="7">
    <source>
        <dbReference type="EMBL" id="NVY96514.1"/>
    </source>
</evidence>
<dbReference type="RefSeq" id="WP_176942682.1">
    <property type="nucleotide sequence ID" value="NZ_JABZEC010000004.1"/>
</dbReference>
<reference evidence="7 8" key="1">
    <citation type="submission" date="2020-06" db="EMBL/GenBank/DDBJ databases">
        <authorList>
            <person name="Kang J."/>
        </authorList>
    </citation>
    <scope>NUCLEOTIDE SEQUENCE [LARGE SCALE GENOMIC DNA]</scope>
    <source>
        <strain evidence="7 8">DCY120</strain>
    </source>
</reference>
<feature type="transmembrane region" description="Helical" evidence="6">
    <location>
        <begin position="12"/>
        <end position="35"/>
    </location>
</feature>
<dbReference type="Gene3D" id="1.20.1250.20">
    <property type="entry name" value="MFS general substrate transporter like domains"/>
    <property type="match status" value="1"/>
</dbReference>